<evidence type="ECO:0000313" key="3">
    <source>
        <dbReference type="Proteomes" id="UP000234343"/>
    </source>
</evidence>
<accession>A0A2H5FNK4</accession>
<evidence type="ECO:0000259" key="1">
    <source>
        <dbReference type="PROSITE" id="PS51184"/>
    </source>
</evidence>
<dbReference type="EMBL" id="CP025491">
    <property type="protein sequence ID" value="AUH73145.1"/>
    <property type="molecule type" value="Genomic_DNA"/>
</dbReference>
<keyword evidence="3" id="KW-1185">Reference proteome</keyword>
<organism evidence="2 3">
    <name type="scientific">Legionella sainthelensi</name>
    <dbReference type="NCBI Taxonomy" id="28087"/>
    <lineage>
        <taxon>Bacteria</taxon>
        <taxon>Pseudomonadati</taxon>
        <taxon>Pseudomonadota</taxon>
        <taxon>Gammaproteobacteria</taxon>
        <taxon>Legionellales</taxon>
        <taxon>Legionellaceae</taxon>
        <taxon>Legionella</taxon>
    </lineage>
</organism>
<dbReference type="SUPFAM" id="SSF51197">
    <property type="entry name" value="Clavaminate synthase-like"/>
    <property type="match status" value="1"/>
</dbReference>
<evidence type="ECO:0000313" key="2">
    <source>
        <dbReference type="EMBL" id="AUH73145.1"/>
    </source>
</evidence>
<dbReference type="AlphaFoldDB" id="A0A2H5FNK4"/>
<dbReference type="RefSeq" id="WP_101900688.1">
    <property type="nucleotide sequence ID" value="NZ_CP025491.2"/>
</dbReference>
<dbReference type="Pfam" id="PF13621">
    <property type="entry name" value="Cupin_8"/>
    <property type="match status" value="1"/>
</dbReference>
<dbReference type="PROSITE" id="PS51184">
    <property type="entry name" value="JMJC"/>
    <property type="match status" value="1"/>
</dbReference>
<sequence length="316" mass="37496">MKIKKIKELDYVYGDEKSIIQILYKSKEPLLIKIKNFPDKFNLDYFIERFNQKISYSIFENDIYIGNKESDLYTALLAIKDNNPYRVFGVVLPRKDSAIVEYHIPLWQKIPLRPRFFKKIFKVGYYFGGKGAHTEMHYDREHCCNLHVCLSGKKELLLFTQDQSDNIYKLPFISNSWIDFGCPLDSTSKEYTKLNQAEGYQVFMEKGDMLFMPRNCWHYTTYHEASSAATYAFYPHKFFHFYGYFTGHFFLGYKVNSEIAEWPWFQSFNKRYVLASGIKKYYLKAIEKMILAILFLPISIRNIISNKISQERSNKG</sequence>
<dbReference type="Proteomes" id="UP000234343">
    <property type="component" value="Chromosome"/>
</dbReference>
<dbReference type="Gene3D" id="2.60.120.10">
    <property type="entry name" value="Jelly Rolls"/>
    <property type="match status" value="1"/>
</dbReference>
<gene>
    <name evidence="2" type="ORF">CAB17_14615</name>
</gene>
<name>A0A2H5FNK4_9GAMM</name>
<reference evidence="2 3" key="1">
    <citation type="submission" date="2017-12" db="EMBL/GenBank/DDBJ databases">
        <title>Legionella sainthelensi LA01-117, whole genome sequence of a clinical isolate from New Zealand.</title>
        <authorList>
            <person name="Cree S.L."/>
            <person name="Slow S."/>
            <person name="Kennedy M.A."/>
            <person name="Murdoch D.R."/>
            <person name="Biggs P.J."/>
            <person name="Anderson T."/>
        </authorList>
    </citation>
    <scope>NUCLEOTIDE SEQUENCE [LARGE SCALE GENOMIC DNA]</scope>
    <source>
        <strain evidence="2 3">LA01-117</strain>
    </source>
</reference>
<dbReference type="PANTHER" id="PTHR12461:SF105">
    <property type="entry name" value="HYPOXIA-INDUCIBLE FACTOR 1-ALPHA INHIBITOR"/>
    <property type="match status" value="1"/>
</dbReference>
<dbReference type="InterPro" id="IPR041667">
    <property type="entry name" value="Cupin_8"/>
</dbReference>
<feature type="domain" description="JmjC" evidence="1">
    <location>
        <begin position="93"/>
        <end position="251"/>
    </location>
</feature>
<protein>
    <submittedName>
        <fullName evidence="2">Cupin</fullName>
    </submittedName>
</protein>
<dbReference type="KEGG" id="lsh:CAB17_14615"/>
<dbReference type="InterPro" id="IPR003347">
    <property type="entry name" value="JmjC_dom"/>
</dbReference>
<dbReference type="PANTHER" id="PTHR12461">
    <property type="entry name" value="HYPOXIA-INDUCIBLE FACTOR 1 ALPHA INHIBITOR-RELATED"/>
    <property type="match status" value="1"/>
</dbReference>
<proteinExistence type="predicted"/>
<dbReference type="InterPro" id="IPR014710">
    <property type="entry name" value="RmlC-like_jellyroll"/>
</dbReference>